<reference evidence="3" key="2">
    <citation type="journal article" date="2014" name="BMC Genomics">
        <title>A genomic perspective to assessing quality of mass-reared SIT flies used in Mediterranean fruit fly (Ceratitis capitata) eradication in California.</title>
        <authorList>
            <person name="Calla B."/>
            <person name="Hall B."/>
            <person name="Hou S."/>
            <person name="Geib S.M."/>
        </authorList>
    </citation>
    <scope>NUCLEOTIDE SEQUENCE</scope>
</reference>
<accession>W8BTU7</accession>
<sequence>MHSHQAQRWVLIYPAVVSCCILLGCAIHIPQDVEILEGYQFDDSPEYYSTDSNYYEARSLLSGFHKAIRNKRSTLEYDQAKAVSVGGGAQPNGLQEYIQNVGSPQIKVHGKEEKSEENKLESDMPRAEKQVMDPDYDYYSQRHISAWNDAYGSSRPPVDADDVMADASNSYIARGRQARVNFITQPKKDTHDGAKELIEPVVPKLPPPKVHYDVKYPPIGSAYNYELYPSRSYAPYLRRYDRFDEQYSRYDPYNYEDHYLHRRHYDPYDSYSPRMPQYPELYYNYPDRRYDIPEPRDYVPLYNNEIYDKTPYPAASYPSANTYTSSKYPDYPRSQRRIVYYAHLPEIVRTPYDYTNRYDRYDDLMKANKAIAGAYKYDKPPTSGSGSAVATNTDSYDYMKRDKKDRPTPKPVKPITSGRQ</sequence>
<organism evidence="3">
    <name type="scientific">Ceratitis capitata</name>
    <name type="common">Mediterranean fruit fly</name>
    <name type="synonym">Tephritis capitata</name>
    <dbReference type="NCBI Taxonomy" id="7213"/>
    <lineage>
        <taxon>Eukaryota</taxon>
        <taxon>Metazoa</taxon>
        <taxon>Ecdysozoa</taxon>
        <taxon>Arthropoda</taxon>
        <taxon>Hexapoda</taxon>
        <taxon>Insecta</taxon>
        <taxon>Pterygota</taxon>
        <taxon>Neoptera</taxon>
        <taxon>Endopterygota</taxon>
        <taxon>Diptera</taxon>
        <taxon>Brachycera</taxon>
        <taxon>Muscomorpha</taxon>
        <taxon>Tephritoidea</taxon>
        <taxon>Tephritidae</taxon>
        <taxon>Ceratitis</taxon>
        <taxon>Ceratitis</taxon>
    </lineage>
</organism>
<keyword evidence="2" id="KW-0812">Transmembrane</keyword>
<keyword evidence="2" id="KW-0472">Membrane</keyword>
<evidence type="ECO:0000256" key="2">
    <source>
        <dbReference type="SAM" id="Phobius"/>
    </source>
</evidence>
<dbReference type="EMBL" id="GAMC01003943">
    <property type="protein sequence ID" value="JAC02613.1"/>
    <property type="molecule type" value="mRNA"/>
</dbReference>
<feature type="region of interest" description="Disordered" evidence="1">
    <location>
        <begin position="376"/>
        <end position="420"/>
    </location>
</feature>
<evidence type="ECO:0000313" key="3">
    <source>
        <dbReference type="EMBL" id="JAC02613.1"/>
    </source>
</evidence>
<reference evidence="3" key="1">
    <citation type="submission" date="2013-07" db="EMBL/GenBank/DDBJ databases">
        <authorList>
            <person name="Geib S."/>
        </authorList>
    </citation>
    <scope>NUCLEOTIDE SEQUENCE</scope>
</reference>
<dbReference type="AlphaFoldDB" id="W8BTU7"/>
<feature type="transmembrane region" description="Helical" evidence="2">
    <location>
        <begin position="9"/>
        <end position="29"/>
    </location>
</feature>
<keyword evidence="2" id="KW-1133">Transmembrane helix</keyword>
<protein>
    <submittedName>
        <fullName evidence="3">Uncharacterized protein</fullName>
    </submittedName>
</protein>
<evidence type="ECO:0000256" key="1">
    <source>
        <dbReference type="SAM" id="MobiDB-lite"/>
    </source>
</evidence>
<dbReference type="OrthoDB" id="49386at2759"/>
<proteinExistence type="evidence at transcript level"/>
<feature type="compositionally biased region" description="Polar residues" evidence="1">
    <location>
        <begin position="382"/>
        <end position="395"/>
    </location>
</feature>
<feature type="compositionally biased region" description="Basic and acidic residues" evidence="1">
    <location>
        <begin position="397"/>
        <end position="408"/>
    </location>
</feature>
<name>W8BTU7_CERCA</name>